<gene>
    <name evidence="5" type="primary">rplF</name>
    <name evidence="9" type="ORF">A2847_01130</name>
</gene>
<dbReference type="PANTHER" id="PTHR11655">
    <property type="entry name" value="60S/50S RIBOSOMAL PROTEIN L6/L9"/>
    <property type="match status" value="1"/>
</dbReference>
<dbReference type="InterPro" id="IPR036789">
    <property type="entry name" value="Ribosomal_uL6-like_a/b-dom_sf"/>
</dbReference>
<feature type="domain" description="Large ribosomal subunit protein uL6 alpha-beta" evidence="8">
    <location>
        <begin position="11"/>
        <end position="82"/>
    </location>
</feature>
<dbReference type="InterPro" id="IPR020040">
    <property type="entry name" value="Ribosomal_uL6_a/b-dom"/>
</dbReference>
<evidence type="ECO:0000313" key="10">
    <source>
        <dbReference type="Proteomes" id="UP000178574"/>
    </source>
</evidence>
<accession>A0A1G2K856</accession>
<dbReference type="HAMAP" id="MF_01365_B">
    <property type="entry name" value="Ribosomal_uL6_B"/>
    <property type="match status" value="1"/>
</dbReference>
<reference evidence="9 10" key="1">
    <citation type="journal article" date="2016" name="Nat. Commun.">
        <title>Thousands of microbial genomes shed light on interconnected biogeochemical processes in an aquifer system.</title>
        <authorList>
            <person name="Anantharaman K."/>
            <person name="Brown C.T."/>
            <person name="Hug L.A."/>
            <person name="Sharon I."/>
            <person name="Castelle C.J."/>
            <person name="Probst A.J."/>
            <person name="Thomas B.C."/>
            <person name="Singh A."/>
            <person name="Wilkins M.J."/>
            <person name="Karaoz U."/>
            <person name="Brodie E.L."/>
            <person name="Williams K.H."/>
            <person name="Hubbard S.S."/>
            <person name="Banfield J.F."/>
        </authorList>
    </citation>
    <scope>NUCLEOTIDE SEQUENCE [LARGE SCALE GENOMIC DNA]</scope>
</reference>
<dbReference type="AlphaFoldDB" id="A0A1G2K856"/>
<dbReference type="GO" id="GO:0002181">
    <property type="term" value="P:cytoplasmic translation"/>
    <property type="evidence" value="ECO:0007669"/>
    <property type="project" value="TreeGrafter"/>
</dbReference>
<comment type="subunit">
    <text evidence="5">Part of the 50S ribosomal subunit.</text>
</comment>
<evidence type="ECO:0000256" key="4">
    <source>
        <dbReference type="ARBA" id="ARBA00023274"/>
    </source>
</evidence>
<evidence type="ECO:0000256" key="5">
    <source>
        <dbReference type="HAMAP-Rule" id="MF_01365"/>
    </source>
</evidence>
<evidence type="ECO:0000256" key="3">
    <source>
        <dbReference type="ARBA" id="ARBA00022980"/>
    </source>
</evidence>
<dbReference type="InterPro" id="IPR000702">
    <property type="entry name" value="Ribosomal_uL6-like"/>
</dbReference>
<evidence type="ECO:0000259" key="8">
    <source>
        <dbReference type="Pfam" id="PF00347"/>
    </source>
</evidence>
<dbReference type="Pfam" id="PF00347">
    <property type="entry name" value="Ribosomal_L6"/>
    <property type="match status" value="2"/>
</dbReference>
<keyword evidence="3 5" id="KW-0689">Ribosomal protein</keyword>
<evidence type="ECO:0000313" key="9">
    <source>
        <dbReference type="EMBL" id="OGZ95545.1"/>
    </source>
</evidence>
<dbReference type="InterPro" id="IPR019906">
    <property type="entry name" value="Ribosomal_uL6_bac-type"/>
</dbReference>
<dbReference type="FunFam" id="3.90.930.12:FF:000002">
    <property type="entry name" value="50S ribosomal protein L6"/>
    <property type="match status" value="1"/>
</dbReference>
<dbReference type="GO" id="GO:0003735">
    <property type="term" value="F:structural constituent of ribosome"/>
    <property type="evidence" value="ECO:0007669"/>
    <property type="project" value="UniProtKB-UniRule"/>
</dbReference>
<dbReference type="PANTHER" id="PTHR11655:SF14">
    <property type="entry name" value="LARGE RIBOSOMAL SUBUNIT PROTEIN UL6M"/>
    <property type="match status" value="1"/>
</dbReference>
<keyword evidence="4 5" id="KW-0687">Ribonucleoprotein</keyword>
<protein>
    <recommendedName>
        <fullName evidence="5">Large ribosomal subunit protein uL6</fullName>
    </recommendedName>
</protein>
<keyword evidence="1 5" id="KW-0699">rRNA-binding</keyword>
<name>A0A1G2K856_9BACT</name>
<proteinExistence type="inferred from homology"/>
<feature type="domain" description="Large ribosomal subunit protein uL6 alpha-beta" evidence="8">
    <location>
        <begin position="91"/>
        <end position="163"/>
    </location>
</feature>
<comment type="function">
    <text evidence="5 7">This protein binds to the 23S rRNA, and is important in its secondary structure. It is located near the subunit interface in the base of the L7/L12 stalk, and near the tRNA binding site of the peptidyltransferase center.</text>
</comment>
<dbReference type="EMBL" id="MHQD01000031">
    <property type="protein sequence ID" value="OGZ95545.1"/>
    <property type="molecule type" value="Genomic_DNA"/>
</dbReference>
<evidence type="ECO:0000256" key="2">
    <source>
        <dbReference type="ARBA" id="ARBA00022884"/>
    </source>
</evidence>
<evidence type="ECO:0000256" key="6">
    <source>
        <dbReference type="RuleBase" id="RU003869"/>
    </source>
</evidence>
<dbReference type="GO" id="GO:0022625">
    <property type="term" value="C:cytosolic large ribosomal subunit"/>
    <property type="evidence" value="ECO:0007669"/>
    <property type="project" value="UniProtKB-UniRule"/>
</dbReference>
<sequence length="180" mass="19205">MSRIGKKPISIPAGVTVSIDGPTVSVAGPKGALSRDIPRDIHIEIIGNEIVASPARNTKKAPALWGLSRALVANMVEGVTNGFEKKLEFEGIGYRMAVEESTLVMQIGFSHPVKIPAPEGVSFSLEKNVITISGINKELVGETAAYIRSIRPTEPYKGKGIRYQGEIVRRKAGKKAVASG</sequence>
<dbReference type="GO" id="GO:0019843">
    <property type="term" value="F:rRNA binding"/>
    <property type="evidence" value="ECO:0007669"/>
    <property type="project" value="UniProtKB-UniRule"/>
</dbReference>
<organism evidence="9 10">
    <name type="scientific">Candidatus Sungbacteria bacterium RIFCSPHIGHO2_01_FULL_50_25</name>
    <dbReference type="NCBI Taxonomy" id="1802265"/>
    <lineage>
        <taxon>Bacteria</taxon>
        <taxon>Candidatus Sungiibacteriota</taxon>
    </lineage>
</organism>
<evidence type="ECO:0000256" key="1">
    <source>
        <dbReference type="ARBA" id="ARBA00022730"/>
    </source>
</evidence>
<dbReference type="NCBIfam" id="TIGR03654">
    <property type="entry name" value="L6_bact"/>
    <property type="match status" value="1"/>
</dbReference>
<dbReference type="SUPFAM" id="SSF56053">
    <property type="entry name" value="Ribosomal protein L6"/>
    <property type="match status" value="2"/>
</dbReference>
<keyword evidence="2 5" id="KW-0694">RNA-binding</keyword>
<comment type="caution">
    <text evidence="9">The sequence shown here is derived from an EMBL/GenBank/DDBJ whole genome shotgun (WGS) entry which is preliminary data.</text>
</comment>
<dbReference type="PRINTS" id="PR00059">
    <property type="entry name" value="RIBOSOMALL6"/>
</dbReference>
<comment type="similarity">
    <text evidence="5 6">Belongs to the universal ribosomal protein uL6 family.</text>
</comment>
<evidence type="ECO:0000256" key="7">
    <source>
        <dbReference type="RuleBase" id="RU003870"/>
    </source>
</evidence>
<dbReference type="Gene3D" id="3.90.930.12">
    <property type="entry name" value="Ribosomal protein L6, alpha-beta domain"/>
    <property type="match status" value="2"/>
</dbReference>
<dbReference type="Proteomes" id="UP000178574">
    <property type="component" value="Unassembled WGS sequence"/>
</dbReference>
<dbReference type="PIRSF" id="PIRSF002162">
    <property type="entry name" value="Ribosomal_L6"/>
    <property type="match status" value="1"/>
</dbReference>